<dbReference type="AlphaFoldDB" id="F7W711"/>
<dbReference type="EMBL" id="CABT02000037">
    <property type="protein sequence ID" value="CCC13301.1"/>
    <property type="molecule type" value="Genomic_DNA"/>
</dbReference>
<reference evidence="1 2" key="1">
    <citation type="journal article" date="2010" name="PLoS Genet.">
        <title>De novo assembly of a 40 Mb eukaryotic genome from short sequence reads: Sordaria macrospora, a model organism for fungal morphogenesis.</title>
        <authorList>
            <person name="Nowrousian M."/>
            <person name="Stajich J."/>
            <person name="Chu M."/>
            <person name="Engh I."/>
            <person name="Espagne E."/>
            <person name="Halliday K."/>
            <person name="Kamerewerd J."/>
            <person name="Kempken F."/>
            <person name="Knab B."/>
            <person name="Kuo H.C."/>
            <person name="Osiewacz H.D."/>
            <person name="Poeggeler S."/>
            <person name="Read N."/>
            <person name="Seiler S."/>
            <person name="Smith K."/>
            <person name="Zickler D."/>
            <person name="Kueck U."/>
            <person name="Freitag M."/>
        </authorList>
    </citation>
    <scope>NUCLEOTIDE SEQUENCE [LARGE SCALE GENOMIC DNA]</scope>
    <source>
        <strain evidence="2">ATCC MYA-333 / DSM 997 / K(L3346) / K-hell</strain>
        <tissue evidence="1">Mycelium</tissue>
    </source>
</reference>
<accession>F7W711</accession>
<dbReference type="PANTHER" id="PTHR37015:SF2">
    <property type="entry name" value="REVERSE TRANSCRIPTASE DOMAIN-CONTAINING PROTEIN"/>
    <property type="match status" value="1"/>
</dbReference>
<dbReference type="PANTHER" id="PTHR37015">
    <property type="entry name" value="REVERSE TRANSCRIPTASE DOMAIN-CONTAINING PROTEIN"/>
    <property type="match status" value="1"/>
</dbReference>
<evidence type="ECO:0000313" key="2">
    <source>
        <dbReference type="Proteomes" id="UP000001881"/>
    </source>
</evidence>
<dbReference type="VEuPathDB" id="FungiDB:SMAC_06592"/>
<keyword evidence="2" id="KW-1185">Reference proteome</keyword>
<proteinExistence type="predicted"/>
<name>F7W711_SORMK</name>
<dbReference type="Proteomes" id="UP000001881">
    <property type="component" value="Unassembled WGS sequence"/>
</dbReference>
<organism evidence="1 2">
    <name type="scientific">Sordaria macrospora (strain ATCC MYA-333 / DSM 997 / K(L3346) / K-hell)</name>
    <dbReference type="NCBI Taxonomy" id="771870"/>
    <lineage>
        <taxon>Eukaryota</taxon>
        <taxon>Fungi</taxon>
        <taxon>Dikarya</taxon>
        <taxon>Ascomycota</taxon>
        <taxon>Pezizomycotina</taxon>
        <taxon>Sordariomycetes</taxon>
        <taxon>Sordariomycetidae</taxon>
        <taxon>Sordariales</taxon>
        <taxon>Sordariaceae</taxon>
        <taxon>Sordaria</taxon>
    </lineage>
</organism>
<comment type="caution">
    <text evidence="1">The sequence shown here is derived from an EMBL/GenBank/DDBJ whole genome shotgun (WGS) entry which is preliminary data.</text>
</comment>
<sequence length="153" mass="18069">MLAEYEEEEETAYRRAKEVFELREVERSVKQSSSYDRFSDRGGDSFKDLEGEPFMSYEEFTRHRELTSLKLSALYRNLLKEPYTKDVELKGDVKAALEDEDEWDNMSSYDKWVVQLFHREVVDMFGGLAVVDKALLPIGLMTMLRQSRFQWQG</sequence>
<gene>
    <name evidence="1" type="ORF">SMAC_06592</name>
</gene>
<dbReference type="HOGENOM" id="CLU_1714431_0_0_1"/>
<evidence type="ECO:0000313" key="1">
    <source>
        <dbReference type="EMBL" id="CCC13301.1"/>
    </source>
</evidence>
<dbReference type="InParanoid" id="F7W711"/>
<dbReference type="eggNOG" id="ENOG502QSPR">
    <property type="taxonomic scope" value="Eukaryota"/>
</dbReference>
<protein>
    <submittedName>
        <fullName evidence="1">WGS project CABT00000000 data, contig 2.37</fullName>
    </submittedName>
</protein>
<dbReference type="OrthoDB" id="74545at2759"/>